<protein>
    <submittedName>
        <fullName evidence="2">DUF1593 domain-containing protein</fullName>
    </submittedName>
</protein>
<dbReference type="InterPro" id="IPR036452">
    <property type="entry name" value="Ribo_hydro-like"/>
</dbReference>
<evidence type="ECO:0000259" key="1">
    <source>
        <dbReference type="Pfam" id="PF07632"/>
    </source>
</evidence>
<comment type="caution">
    <text evidence="2">The sequence shown here is derived from an EMBL/GenBank/DDBJ whole genome shotgun (WGS) entry which is preliminary data.</text>
</comment>
<proteinExistence type="predicted"/>
<evidence type="ECO:0000313" key="2">
    <source>
        <dbReference type="EMBL" id="MBM6660865.1"/>
    </source>
</evidence>
<dbReference type="Gene3D" id="3.90.245.10">
    <property type="entry name" value="Ribonucleoside hydrolase-like"/>
    <property type="match status" value="1"/>
</dbReference>
<sequence>MDWGRDYIRLYARVYGNLKTHSPHYPHPDSLLARWRVGNISGVGEDGLRTEGAEFIAGILLDDTDPRPVWVQAWGGCNTISRALRIIRGGASRAHGRGGGAHEAVSYMGARQHLTAVHQAALGEVWHHNNHFRPV</sequence>
<evidence type="ECO:0000313" key="3">
    <source>
        <dbReference type="Proteomes" id="UP000764045"/>
    </source>
</evidence>
<dbReference type="AlphaFoldDB" id="A0A939B3V3"/>
<name>A0A939B3V3_9BACT</name>
<dbReference type="Pfam" id="PF07632">
    <property type="entry name" value="Sde182_NH-like"/>
    <property type="match status" value="1"/>
</dbReference>
<dbReference type="GO" id="GO:0016799">
    <property type="term" value="F:hydrolase activity, hydrolyzing N-glycosyl compounds"/>
    <property type="evidence" value="ECO:0007669"/>
    <property type="project" value="InterPro"/>
</dbReference>
<gene>
    <name evidence="2" type="ORF">H6B30_03695</name>
</gene>
<feature type="domain" description="Cellulose-binding Sde182 nucleoside hydrolase-like" evidence="1">
    <location>
        <begin position="6"/>
        <end position="90"/>
    </location>
</feature>
<dbReference type="InterPro" id="IPR011483">
    <property type="entry name" value="Sde182_NH-like"/>
</dbReference>
<dbReference type="EMBL" id="JACJJL010000004">
    <property type="protein sequence ID" value="MBM6660865.1"/>
    <property type="molecule type" value="Genomic_DNA"/>
</dbReference>
<organism evidence="2 3">
    <name type="scientific">Marseilla massiliensis</name>
    <dbReference type="NCBI Taxonomy" id="1841864"/>
    <lineage>
        <taxon>Bacteria</taxon>
        <taxon>Pseudomonadati</taxon>
        <taxon>Bacteroidota</taxon>
        <taxon>Bacteroidia</taxon>
        <taxon>Bacteroidales</taxon>
        <taxon>Prevotellaceae</taxon>
        <taxon>Marseilla</taxon>
    </lineage>
</organism>
<dbReference type="Proteomes" id="UP000764045">
    <property type="component" value="Unassembled WGS sequence"/>
</dbReference>
<accession>A0A939B3V3</accession>
<keyword evidence="3" id="KW-1185">Reference proteome</keyword>
<reference evidence="2 3" key="1">
    <citation type="journal article" date="2021" name="Sci. Rep.">
        <title>The distribution of antibiotic resistance genes in chicken gut microbiota commensals.</title>
        <authorList>
            <person name="Juricova H."/>
            <person name="Matiasovicova J."/>
            <person name="Kubasova T."/>
            <person name="Cejkova D."/>
            <person name="Rychlik I."/>
        </authorList>
    </citation>
    <scope>NUCLEOTIDE SEQUENCE [LARGE SCALE GENOMIC DNA]</scope>
    <source>
        <strain evidence="2 3">An819</strain>
    </source>
</reference>